<dbReference type="InterPro" id="IPR010413">
    <property type="entry name" value="HutX-like"/>
</dbReference>
<gene>
    <name evidence="1" type="ORF">ERS672216_00537</name>
</gene>
<sequence>MENLENKVAELFKDEKMSVLQAASQLNVNECEILRFKSLEEFKEICGSHLSEVLQDIASWGEVMFCKNTPEFIIEFKTKIDEAKKARGYYNFCGKSGFLGGHLKEEAVASIGFVSTKFMGLLGHSIHFYSAKNETIFKIYLSRDEKRELDKAQVEKFLALKERF</sequence>
<evidence type="ECO:0000313" key="2">
    <source>
        <dbReference type="Proteomes" id="UP000069632"/>
    </source>
</evidence>
<dbReference type="SUPFAM" id="SSF144064">
    <property type="entry name" value="Heme iron utilization protein-like"/>
    <property type="match status" value="1"/>
</dbReference>
<dbReference type="OrthoDB" id="9797247at2"/>
<dbReference type="RefSeq" id="WP_075531182.1">
    <property type="nucleotide sequence ID" value="NZ_CP053844.1"/>
</dbReference>
<dbReference type="AlphaFoldDB" id="A0A128EE10"/>
<name>A0A128EE10_9BACT</name>
<organism evidence="1 2">
    <name type="scientific">Campylobacter geochelonis</name>
    <dbReference type="NCBI Taxonomy" id="1780362"/>
    <lineage>
        <taxon>Bacteria</taxon>
        <taxon>Pseudomonadati</taxon>
        <taxon>Campylobacterota</taxon>
        <taxon>Epsilonproteobacteria</taxon>
        <taxon>Campylobacterales</taxon>
        <taxon>Campylobacteraceae</taxon>
        <taxon>Campylobacter</taxon>
    </lineage>
</organism>
<proteinExistence type="predicted"/>
<dbReference type="Pfam" id="PF06228">
    <property type="entry name" value="ChuX_HutX"/>
    <property type="match status" value="1"/>
</dbReference>
<keyword evidence="2" id="KW-1185">Reference proteome</keyword>
<dbReference type="CDD" id="cd16829">
    <property type="entry name" value="ChuX_HutX-like"/>
    <property type="match status" value="1"/>
</dbReference>
<dbReference type="NCBIfam" id="TIGR04108">
    <property type="entry name" value="HutX"/>
    <property type="match status" value="1"/>
</dbReference>
<protein>
    <submittedName>
        <fullName evidence="1">HuvX protein</fullName>
    </submittedName>
</protein>
<dbReference type="Gene3D" id="3.40.1570.10">
    <property type="entry name" value="HemS/ChuS/ChuX like domains"/>
    <property type="match status" value="1"/>
</dbReference>
<reference evidence="1 2" key="1">
    <citation type="submission" date="2016-02" db="EMBL/GenBank/DDBJ databases">
        <authorList>
            <consortium name="Pathogen Informatics"/>
        </authorList>
    </citation>
    <scope>NUCLEOTIDE SEQUENCE [LARGE SCALE GENOMIC DNA]</scope>
    <source>
        <strain evidence="1 2">RC20</strain>
    </source>
</reference>
<dbReference type="EMBL" id="FIZP01000001">
    <property type="protein sequence ID" value="CZE46751.1"/>
    <property type="molecule type" value="Genomic_DNA"/>
</dbReference>
<dbReference type="Proteomes" id="UP000069632">
    <property type="component" value="Unassembled WGS sequence"/>
</dbReference>
<evidence type="ECO:0000313" key="1">
    <source>
        <dbReference type="EMBL" id="CZE46751.1"/>
    </source>
</evidence>
<dbReference type="InterPro" id="IPR053733">
    <property type="entry name" value="Heme_Transport_Util_sf"/>
</dbReference>
<accession>A0A128EE10</accession>